<proteinExistence type="predicted"/>
<keyword evidence="3" id="KW-0862">Zinc</keyword>
<dbReference type="PANTHER" id="PTHR38777">
    <property type="entry name" value="FELS-2 PROPHAGE PROTEIN"/>
    <property type="match status" value="1"/>
</dbReference>
<dbReference type="GO" id="GO:1900378">
    <property type="term" value="P:positive regulation of secondary metabolite biosynthetic process"/>
    <property type="evidence" value="ECO:0007669"/>
    <property type="project" value="TreeGrafter"/>
</dbReference>
<dbReference type="GO" id="GO:0008270">
    <property type="term" value="F:zinc ion binding"/>
    <property type="evidence" value="ECO:0007669"/>
    <property type="project" value="UniProtKB-KW"/>
</dbReference>
<dbReference type="KEGG" id="prag:EKN56_06400"/>
<keyword evidence="8" id="KW-1185">Reference proteome</keyword>
<dbReference type="Proteomes" id="UP000293154">
    <property type="component" value="Chromosome"/>
</dbReference>
<dbReference type="PANTHER" id="PTHR38777:SF1">
    <property type="entry name" value="DNAK SUPPRESSOR PROTEIN"/>
    <property type="match status" value="1"/>
</dbReference>
<dbReference type="EMBL" id="CP034752">
    <property type="protein sequence ID" value="QBH95759.1"/>
    <property type="molecule type" value="Genomic_DNA"/>
</dbReference>
<evidence type="ECO:0000313" key="7">
    <source>
        <dbReference type="EMBL" id="QBH96060.1"/>
    </source>
</evidence>
<name>A0A411WHQ3_9GAMM</name>
<dbReference type="RefSeq" id="WP_130590746.1">
    <property type="nucleotide sequence ID" value="NZ_CP034752.1"/>
</dbReference>
<evidence type="ECO:0000256" key="2">
    <source>
        <dbReference type="ARBA" id="ARBA00022771"/>
    </source>
</evidence>
<evidence type="ECO:0000256" key="1">
    <source>
        <dbReference type="ARBA" id="ARBA00022723"/>
    </source>
</evidence>
<organism evidence="6 8">
    <name type="scientific">Limnobaculum zhutongyuii</name>
    <dbReference type="NCBI Taxonomy" id="2498113"/>
    <lineage>
        <taxon>Bacteria</taxon>
        <taxon>Pseudomonadati</taxon>
        <taxon>Pseudomonadota</taxon>
        <taxon>Gammaproteobacteria</taxon>
        <taxon>Enterobacterales</taxon>
        <taxon>Budviciaceae</taxon>
        <taxon>Limnobaculum</taxon>
    </lineage>
</organism>
<dbReference type="AlphaFoldDB" id="A0A411WHQ3"/>
<dbReference type="Gene3D" id="1.20.120.910">
    <property type="entry name" value="DksA, coiled-coil domain"/>
    <property type="match status" value="1"/>
</dbReference>
<protein>
    <submittedName>
        <fullName evidence="6">TraR/DksA family transcriptional regulator</fullName>
    </submittedName>
</protein>
<keyword evidence="1" id="KW-0479">Metal-binding</keyword>
<evidence type="ECO:0000256" key="4">
    <source>
        <dbReference type="PROSITE-ProRule" id="PRU00510"/>
    </source>
</evidence>
<dbReference type="InterPro" id="IPR000962">
    <property type="entry name" value="Znf_DskA_TraR"/>
</dbReference>
<dbReference type="OrthoDB" id="962301at2"/>
<dbReference type="NCBIfam" id="TIGR02419">
    <property type="entry name" value="C4_traR_proteo"/>
    <property type="match status" value="1"/>
</dbReference>
<evidence type="ECO:0000313" key="6">
    <source>
        <dbReference type="EMBL" id="QBH95759.1"/>
    </source>
</evidence>
<dbReference type="EMBL" id="CP034752">
    <property type="protein sequence ID" value="QBH96060.1"/>
    <property type="molecule type" value="Genomic_DNA"/>
</dbReference>
<evidence type="ECO:0000313" key="8">
    <source>
        <dbReference type="Proteomes" id="UP000293154"/>
    </source>
</evidence>
<feature type="domain" description="Zinc finger DksA/TraR C4-type" evidence="5">
    <location>
        <begin position="31"/>
        <end position="63"/>
    </location>
</feature>
<dbReference type="KEGG" id="prag:EKN56_04695"/>
<sequence>MDDIDRASELETQQRERALIARNQQPKGIGSLTCLACGDAIPEKRRQLLPSTTLCVDCQQMEEKRMRR</sequence>
<keyword evidence="2" id="KW-0863">Zinc-finger</keyword>
<dbReference type="SUPFAM" id="SSF57716">
    <property type="entry name" value="Glucocorticoid receptor-like (DNA-binding domain)"/>
    <property type="match status" value="1"/>
</dbReference>
<accession>A0A411WHQ3</accession>
<dbReference type="PROSITE" id="PS51128">
    <property type="entry name" value="ZF_DKSA_2"/>
    <property type="match status" value="1"/>
</dbReference>
<evidence type="ECO:0000256" key="3">
    <source>
        <dbReference type="ARBA" id="ARBA00022833"/>
    </source>
</evidence>
<dbReference type="InterPro" id="IPR012783">
    <property type="entry name" value="Znf_C4_TraR"/>
</dbReference>
<dbReference type="Pfam" id="PF01258">
    <property type="entry name" value="zf-dskA_traR"/>
    <property type="match status" value="1"/>
</dbReference>
<reference evidence="6 8" key="1">
    <citation type="submission" date="2019-03" db="EMBL/GenBank/DDBJ databases">
        <title>Pragia sp. nov. isolated from the gut tract of Carduelis flavirostris.</title>
        <authorList>
            <person name="Ge Y."/>
        </authorList>
    </citation>
    <scope>NUCLEOTIDE SEQUENCE [LARGE SCALE GENOMIC DNA]</scope>
    <source>
        <strain evidence="6 8">CF-458</strain>
    </source>
</reference>
<feature type="zinc finger region" description="dksA C4-type" evidence="4">
    <location>
        <begin position="34"/>
        <end position="58"/>
    </location>
</feature>
<evidence type="ECO:0000259" key="5">
    <source>
        <dbReference type="Pfam" id="PF01258"/>
    </source>
</evidence>
<gene>
    <name evidence="6" type="ORF">EKN56_04695</name>
    <name evidence="7" type="ORF">EKN56_06400</name>
</gene>